<protein>
    <recommendedName>
        <fullName evidence="2">Peptide deformylase</fullName>
        <shortName evidence="2">PDF</shortName>
        <ecNumber evidence="2">3.5.1.88</ecNumber>
    </recommendedName>
    <alternativeName>
        <fullName evidence="2">Polypeptide deformylase</fullName>
    </alternativeName>
</protein>
<dbReference type="NCBIfam" id="TIGR00079">
    <property type="entry name" value="pept_deformyl"/>
    <property type="match status" value="1"/>
</dbReference>
<dbReference type="NCBIfam" id="NF001159">
    <property type="entry name" value="PRK00150.1-3"/>
    <property type="match status" value="1"/>
</dbReference>
<name>A0A974BJ10_SEDHY</name>
<dbReference type="PIRSF" id="PIRSF004749">
    <property type="entry name" value="Pep_def"/>
    <property type="match status" value="1"/>
</dbReference>
<evidence type="ECO:0000256" key="2">
    <source>
        <dbReference type="HAMAP-Rule" id="MF_00163"/>
    </source>
</evidence>
<organism evidence="3 4">
    <name type="scientific">Sedimentibacter hydroxybenzoicus DSM 7310</name>
    <dbReference type="NCBI Taxonomy" id="1123245"/>
    <lineage>
        <taxon>Bacteria</taxon>
        <taxon>Bacillati</taxon>
        <taxon>Bacillota</taxon>
        <taxon>Tissierellia</taxon>
        <taxon>Sedimentibacter</taxon>
    </lineage>
</organism>
<dbReference type="Proteomes" id="UP000611629">
    <property type="component" value="Unassembled WGS sequence"/>
</dbReference>
<dbReference type="PANTHER" id="PTHR10458">
    <property type="entry name" value="PEPTIDE DEFORMYLASE"/>
    <property type="match status" value="1"/>
</dbReference>
<dbReference type="HAMAP" id="MF_00163">
    <property type="entry name" value="Pep_deformylase"/>
    <property type="match status" value="1"/>
</dbReference>
<feature type="binding site" evidence="2">
    <location>
        <position position="132"/>
    </location>
    <ligand>
        <name>Fe cation</name>
        <dbReference type="ChEBI" id="CHEBI:24875"/>
    </ligand>
</feature>
<accession>A0A974BJ10</accession>
<dbReference type="Gene3D" id="3.90.45.10">
    <property type="entry name" value="Peptide deformylase"/>
    <property type="match status" value="1"/>
</dbReference>
<dbReference type="PRINTS" id="PR01576">
    <property type="entry name" value="PDEFORMYLASE"/>
</dbReference>
<comment type="similarity">
    <text evidence="1 2">Belongs to the polypeptide deformylase family.</text>
</comment>
<comment type="cofactor">
    <cofactor evidence="2">
        <name>Fe(2+)</name>
        <dbReference type="ChEBI" id="CHEBI:29033"/>
    </cofactor>
    <text evidence="2">Binds 1 Fe(2+) ion.</text>
</comment>
<gene>
    <name evidence="2 3" type="primary">def</name>
    <name evidence="3" type="ORF">HZF24_08305</name>
</gene>
<feature type="binding site" evidence="2">
    <location>
        <position position="136"/>
    </location>
    <ligand>
        <name>Fe cation</name>
        <dbReference type="ChEBI" id="CHEBI:24875"/>
    </ligand>
</feature>
<comment type="caution">
    <text evidence="3">The sequence shown here is derived from an EMBL/GenBank/DDBJ whole genome shotgun (WGS) entry which is preliminary data.</text>
</comment>
<keyword evidence="4" id="KW-1185">Reference proteome</keyword>
<dbReference type="InterPro" id="IPR023635">
    <property type="entry name" value="Peptide_deformylase"/>
</dbReference>
<keyword evidence="2" id="KW-0408">Iron</keyword>
<keyword evidence="2 3" id="KW-0378">Hydrolase</keyword>
<dbReference type="CDD" id="cd00487">
    <property type="entry name" value="Pep_deformylase"/>
    <property type="match status" value="1"/>
</dbReference>
<reference evidence="3" key="1">
    <citation type="submission" date="2020-07" db="EMBL/GenBank/DDBJ databases">
        <title>Genomic analysis of a strain of Sedimentibacter Hydroxybenzoicus DSM7310.</title>
        <authorList>
            <person name="Ma S."/>
        </authorList>
    </citation>
    <scope>NUCLEOTIDE SEQUENCE</scope>
    <source>
        <strain evidence="3">DSM 7310</strain>
    </source>
</reference>
<comment type="catalytic activity">
    <reaction evidence="2">
        <text>N-terminal N-formyl-L-methionyl-[peptide] + H2O = N-terminal L-methionyl-[peptide] + formate</text>
        <dbReference type="Rhea" id="RHEA:24420"/>
        <dbReference type="Rhea" id="RHEA-COMP:10639"/>
        <dbReference type="Rhea" id="RHEA-COMP:10640"/>
        <dbReference type="ChEBI" id="CHEBI:15377"/>
        <dbReference type="ChEBI" id="CHEBI:15740"/>
        <dbReference type="ChEBI" id="CHEBI:49298"/>
        <dbReference type="ChEBI" id="CHEBI:64731"/>
        <dbReference type="EC" id="3.5.1.88"/>
    </reaction>
</comment>
<dbReference type="InterPro" id="IPR036821">
    <property type="entry name" value="Peptide_deformylase_sf"/>
</dbReference>
<dbReference type="GO" id="GO:0006412">
    <property type="term" value="P:translation"/>
    <property type="evidence" value="ECO:0007669"/>
    <property type="project" value="UniProtKB-UniRule"/>
</dbReference>
<dbReference type="GO" id="GO:0042586">
    <property type="term" value="F:peptide deformylase activity"/>
    <property type="evidence" value="ECO:0007669"/>
    <property type="project" value="UniProtKB-UniRule"/>
</dbReference>
<dbReference type="AlphaFoldDB" id="A0A974BJ10"/>
<evidence type="ECO:0000313" key="4">
    <source>
        <dbReference type="Proteomes" id="UP000611629"/>
    </source>
</evidence>
<feature type="binding site" evidence="2">
    <location>
        <position position="90"/>
    </location>
    <ligand>
        <name>Fe cation</name>
        <dbReference type="ChEBI" id="CHEBI:24875"/>
    </ligand>
</feature>
<evidence type="ECO:0000256" key="1">
    <source>
        <dbReference type="ARBA" id="ARBA00010759"/>
    </source>
</evidence>
<dbReference type="Pfam" id="PF01327">
    <property type="entry name" value="Pep_deformylase"/>
    <property type="match status" value="1"/>
</dbReference>
<proteinExistence type="inferred from homology"/>
<keyword evidence="2" id="KW-0648">Protein biosynthesis</keyword>
<dbReference type="RefSeq" id="WP_179237834.1">
    <property type="nucleotide sequence ID" value="NZ_JACBNQ010000007.1"/>
</dbReference>
<sequence length="150" mass="16648">MALRNLRYDGDEILRKKSKEISSIDDRILMLLDDMVDTMYENDGVGLAAPQVGILKRAVVIDVEDGNIYKMINPRVLSISDEEQTAQEGCLSVPETKGMVSRPIKVTAEYTDVEGNLVTIEAEGLLARAICHEVDHLNGILFTDKIIKSN</sequence>
<dbReference type="PANTHER" id="PTHR10458:SF22">
    <property type="entry name" value="PEPTIDE DEFORMYLASE"/>
    <property type="match status" value="1"/>
</dbReference>
<dbReference type="SUPFAM" id="SSF56420">
    <property type="entry name" value="Peptide deformylase"/>
    <property type="match status" value="1"/>
</dbReference>
<dbReference type="GO" id="GO:0046872">
    <property type="term" value="F:metal ion binding"/>
    <property type="evidence" value="ECO:0007669"/>
    <property type="project" value="UniProtKB-KW"/>
</dbReference>
<comment type="function">
    <text evidence="2">Removes the formyl group from the N-terminal Met of newly synthesized proteins. Requires at least a dipeptide for an efficient rate of reaction. N-terminal L-methionine is a prerequisite for activity but the enzyme has broad specificity at other positions.</text>
</comment>
<keyword evidence="2" id="KW-0479">Metal-binding</keyword>
<evidence type="ECO:0000313" key="3">
    <source>
        <dbReference type="EMBL" id="NYB74144.1"/>
    </source>
</evidence>
<dbReference type="EMBL" id="JACBNQ010000007">
    <property type="protein sequence ID" value="NYB74144.1"/>
    <property type="molecule type" value="Genomic_DNA"/>
</dbReference>
<feature type="active site" evidence="2">
    <location>
        <position position="133"/>
    </location>
</feature>
<dbReference type="EC" id="3.5.1.88" evidence="2"/>